<comment type="similarity">
    <text evidence="1">Belongs to the leucine-binding protein family.</text>
</comment>
<gene>
    <name evidence="4" type="ORF">LG34_12800</name>
</gene>
<dbReference type="PANTHER" id="PTHR30483">
    <property type="entry name" value="LEUCINE-SPECIFIC-BINDING PROTEIN"/>
    <property type="match status" value="1"/>
</dbReference>
<comment type="caution">
    <text evidence="4">The sequence shown here is derived from an EMBL/GenBank/DDBJ whole genome shotgun (WGS) entry which is preliminary data.</text>
</comment>
<name>A0A2V1JU17_EUBRA</name>
<accession>A0A2V1JU17</accession>
<sequence length="403" mass="45354">MKNRVWQAIVVIVFLVVLSRTALQRDLQASAFEEKINQSLENGYLPVVVLSQESGEYRSLGKSALWAAEYAADKVNENGGVNGCKVQIISENTNSEKSKALSLFQGASRASFLVLGPMDAPETAYIAKNVERNQTINIAAYSFAESRNTMAPHGISYMSDSEAGDLEEVRVWSQANPDIKNVVLFTMSEDESQENTTELLQDRLEDMGLHLLKIVDIRQGASDKDYAYYAIQALNQGADGYIFLVRGKETGNILLKLRSHGVEEGRQISTSFSAYGSELFDVAGNMLDGISIWNKFDPVYQGKDWQQLLQDYRIARHGTEQVSNPVADYYDSVMAICQCYEEFGITSENYKEFIGNQEVVDWFYNSKQLKGIQSSYQWQEGQKVTDYQFFVFDGKTPVNRSSR</sequence>
<evidence type="ECO:0000256" key="2">
    <source>
        <dbReference type="ARBA" id="ARBA00022729"/>
    </source>
</evidence>
<feature type="domain" description="Leucine-binding protein" evidence="3">
    <location>
        <begin position="47"/>
        <end position="345"/>
    </location>
</feature>
<dbReference type="PANTHER" id="PTHR30483:SF6">
    <property type="entry name" value="PERIPLASMIC BINDING PROTEIN OF ABC TRANSPORTER FOR NATURAL AMINO ACIDS"/>
    <property type="match status" value="1"/>
</dbReference>
<organism evidence="4 5">
    <name type="scientific">Eubacterium ramulus</name>
    <dbReference type="NCBI Taxonomy" id="39490"/>
    <lineage>
        <taxon>Bacteria</taxon>
        <taxon>Bacillati</taxon>
        <taxon>Bacillota</taxon>
        <taxon>Clostridia</taxon>
        <taxon>Eubacteriales</taxon>
        <taxon>Eubacteriaceae</taxon>
        <taxon>Eubacterium</taxon>
    </lineage>
</organism>
<dbReference type="Gene3D" id="3.40.50.2300">
    <property type="match status" value="2"/>
</dbReference>
<proteinExistence type="inferred from homology"/>
<reference evidence="4 5" key="1">
    <citation type="submission" date="2014-09" db="EMBL/GenBank/DDBJ databases">
        <title>Butyrate-producing bacteria isolated from human gut.</title>
        <authorList>
            <person name="Zhang Q."/>
            <person name="Zhao L."/>
        </authorList>
    </citation>
    <scope>NUCLEOTIDE SEQUENCE [LARGE SCALE GENOMIC DNA]</scope>
    <source>
        <strain evidence="4 5">21</strain>
    </source>
</reference>
<protein>
    <recommendedName>
        <fullName evidence="3">Leucine-binding protein domain-containing protein</fullName>
    </recommendedName>
</protein>
<dbReference type="Pfam" id="PF13458">
    <property type="entry name" value="Peripla_BP_6"/>
    <property type="match status" value="1"/>
</dbReference>
<evidence type="ECO:0000313" key="4">
    <source>
        <dbReference type="EMBL" id="PWE85948.1"/>
    </source>
</evidence>
<dbReference type="InterPro" id="IPR051010">
    <property type="entry name" value="BCAA_transport"/>
</dbReference>
<dbReference type="SUPFAM" id="SSF53822">
    <property type="entry name" value="Periplasmic binding protein-like I"/>
    <property type="match status" value="1"/>
</dbReference>
<dbReference type="EMBL" id="JRFU01000142">
    <property type="protein sequence ID" value="PWE85948.1"/>
    <property type="molecule type" value="Genomic_DNA"/>
</dbReference>
<keyword evidence="5" id="KW-1185">Reference proteome</keyword>
<evidence type="ECO:0000259" key="3">
    <source>
        <dbReference type="Pfam" id="PF13458"/>
    </source>
</evidence>
<dbReference type="InterPro" id="IPR028082">
    <property type="entry name" value="Peripla_BP_I"/>
</dbReference>
<dbReference type="AlphaFoldDB" id="A0A2V1JU17"/>
<evidence type="ECO:0000256" key="1">
    <source>
        <dbReference type="ARBA" id="ARBA00010062"/>
    </source>
</evidence>
<dbReference type="InterPro" id="IPR028081">
    <property type="entry name" value="Leu-bd"/>
</dbReference>
<evidence type="ECO:0000313" key="5">
    <source>
        <dbReference type="Proteomes" id="UP000245288"/>
    </source>
</evidence>
<keyword evidence="2" id="KW-0732">Signal</keyword>
<dbReference type="RefSeq" id="WP_158582272.1">
    <property type="nucleotide sequence ID" value="NZ_CABMEW010000016.1"/>
</dbReference>
<dbReference type="CDD" id="cd06268">
    <property type="entry name" value="PBP1_ABC_transporter_LIVBP-like"/>
    <property type="match status" value="1"/>
</dbReference>
<dbReference type="Proteomes" id="UP000245288">
    <property type="component" value="Unassembled WGS sequence"/>
</dbReference>